<gene>
    <name evidence="1" type="ORF">DFH94DRAFT_701900</name>
</gene>
<dbReference type="Proteomes" id="UP000759537">
    <property type="component" value="Unassembled WGS sequence"/>
</dbReference>
<dbReference type="EMBL" id="WHVB01000001">
    <property type="protein sequence ID" value="KAF8486928.1"/>
    <property type="molecule type" value="Genomic_DNA"/>
</dbReference>
<protein>
    <submittedName>
        <fullName evidence="1">Uncharacterized protein</fullName>
    </submittedName>
</protein>
<evidence type="ECO:0000313" key="1">
    <source>
        <dbReference type="EMBL" id="KAF8486928.1"/>
    </source>
</evidence>
<proteinExistence type="predicted"/>
<evidence type="ECO:0000313" key="2">
    <source>
        <dbReference type="Proteomes" id="UP000759537"/>
    </source>
</evidence>
<name>A0A9P5N5G2_9AGAM</name>
<keyword evidence="2" id="KW-1185">Reference proteome</keyword>
<dbReference type="AlphaFoldDB" id="A0A9P5N5G2"/>
<reference evidence="1" key="2">
    <citation type="journal article" date="2020" name="Nat. Commun.">
        <title>Large-scale genome sequencing of mycorrhizal fungi provides insights into the early evolution of symbiotic traits.</title>
        <authorList>
            <person name="Miyauchi S."/>
            <person name="Kiss E."/>
            <person name="Kuo A."/>
            <person name="Drula E."/>
            <person name="Kohler A."/>
            <person name="Sanchez-Garcia M."/>
            <person name="Morin E."/>
            <person name="Andreopoulos B."/>
            <person name="Barry K.W."/>
            <person name="Bonito G."/>
            <person name="Buee M."/>
            <person name="Carver A."/>
            <person name="Chen C."/>
            <person name="Cichocki N."/>
            <person name="Clum A."/>
            <person name="Culley D."/>
            <person name="Crous P.W."/>
            <person name="Fauchery L."/>
            <person name="Girlanda M."/>
            <person name="Hayes R.D."/>
            <person name="Keri Z."/>
            <person name="LaButti K."/>
            <person name="Lipzen A."/>
            <person name="Lombard V."/>
            <person name="Magnuson J."/>
            <person name="Maillard F."/>
            <person name="Murat C."/>
            <person name="Nolan M."/>
            <person name="Ohm R.A."/>
            <person name="Pangilinan J."/>
            <person name="Pereira M.F."/>
            <person name="Perotto S."/>
            <person name="Peter M."/>
            <person name="Pfister S."/>
            <person name="Riley R."/>
            <person name="Sitrit Y."/>
            <person name="Stielow J.B."/>
            <person name="Szollosi G."/>
            <person name="Zifcakova L."/>
            <person name="Stursova M."/>
            <person name="Spatafora J.W."/>
            <person name="Tedersoo L."/>
            <person name="Vaario L.M."/>
            <person name="Yamada A."/>
            <person name="Yan M."/>
            <person name="Wang P."/>
            <person name="Xu J."/>
            <person name="Bruns T."/>
            <person name="Baldrian P."/>
            <person name="Vilgalys R."/>
            <person name="Dunand C."/>
            <person name="Henrissat B."/>
            <person name="Grigoriev I.V."/>
            <person name="Hibbett D."/>
            <person name="Nagy L.G."/>
            <person name="Martin F.M."/>
        </authorList>
    </citation>
    <scope>NUCLEOTIDE SEQUENCE</scope>
    <source>
        <strain evidence="1">Prilba</strain>
    </source>
</reference>
<organism evidence="1 2">
    <name type="scientific">Russula ochroleuca</name>
    <dbReference type="NCBI Taxonomy" id="152965"/>
    <lineage>
        <taxon>Eukaryota</taxon>
        <taxon>Fungi</taxon>
        <taxon>Dikarya</taxon>
        <taxon>Basidiomycota</taxon>
        <taxon>Agaricomycotina</taxon>
        <taxon>Agaricomycetes</taxon>
        <taxon>Russulales</taxon>
        <taxon>Russulaceae</taxon>
        <taxon>Russula</taxon>
    </lineage>
</organism>
<sequence length="74" mass="8347">MTRVVCLVGLFTSTRCIGRPPGHTYSLLCFRKRKERVQPRGSDPARTFVLSCRWFLEDSGAHLVSQHCVTGPNL</sequence>
<accession>A0A9P5N5G2</accession>
<comment type="caution">
    <text evidence="1">The sequence shown here is derived from an EMBL/GenBank/DDBJ whole genome shotgun (WGS) entry which is preliminary data.</text>
</comment>
<reference evidence="1" key="1">
    <citation type="submission" date="2019-10" db="EMBL/GenBank/DDBJ databases">
        <authorList>
            <consortium name="DOE Joint Genome Institute"/>
            <person name="Kuo A."/>
            <person name="Miyauchi S."/>
            <person name="Kiss E."/>
            <person name="Drula E."/>
            <person name="Kohler A."/>
            <person name="Sanchez-Garcia M."/>
            <person name="Andreopoulos B."/>
            <person name="Barry K.W."/>
            <person name="Bonito G."/>
            <person name="Buee M."/>
            <person name="Carver A."/>
            <person name="Chen C."/>
            <person name="Cichocki N."/>
            <person name="Clum A."/>
            <person name="Culley D."/>
            <person name="Crous P.W."/>
            <person name="Fauchery L."/>
            <person name="Girlanda M."/>
            <person name="Hayes R."/>
            <person name="Keri Z."/>
            <person name="LaButti K."/>
            <person name="Lipzen A."/>
            <person name="Lombard V."/>
            <person name="Magnuson J."/>
            <person name="Maillard F."/>
            <person name="Morin E."/>
            <person name="Murat C."/>
            <person name="Nolan M."/>
            <person name="Ohm R."/>
            <person name="Pangilinan J."/>
            <person name="Pereira M."/>
            <person name="Perotto S."/>
            <person name="Peter M."/>
            <person name="Riley R."/>
            <person name="Sitrit Y."/>
            <person name="Stielow B."/>
            <person name="Szollosi G."/>
            <person name="Zifcakova L."/>
            <person name="Stursova M."/>
            <person name="Spatafora J.W."/>
            <person name="Tedersoo L."/>
            <person name="Vaario L.-M."/>
            <person name="Yamada A."/>
            <person name="Yan M."/>
            <person name="Wang P."/>
            <person name="Xu J."/>
            <person name="Bruns T."/>
            <person name="Baldrian P."/>
            <person name="Vilgalys R."/>
            <person name="Henrissat B."/>
            <person name="Grigoriev I.V."/>
            <person name="Hibbett D."/>
            <person name="Nagy L.G."/>
            <person name="Martin F.M."/>
        </authorList>
    </citation>
    <scope>NUCLEOTIDE SEQUENCE</scope>
    <source>
        <strain evidence="1">Prilba</strain>
    </source>
</reference>